<keyword evidence="2" id="KW-1185">Reference proteome</keyword>
<protein>
    <submittedName>
        <fullName evidence="1">Uncharacterized protein</fullName>
    </submittedName>
</protein>
<dbReference type="Proteomes" id="UP000827872">
    <property type="component" value="Linkage Group LG07"/>
</dbReference>
<comment type="caution">
    <text evidence="1">The sequence shown here is derived from an EMBL/GenBank/DDBJ whole genome shotgun (WGS) entry which is preliminary data.</text>
</comment>
<dbReference type="EMBL" id="CM037620">
    <property type="protein sequence ID" value="KAH7995884.1"/>
    <property type="molecule type" value="Genomic_DNA"/>
</dbReference>
<proteinExistence type="predicted"/>
<gene>
    <name evidence="1" type="ORF">K3G42_029105</name>
</gene>
<sequence length="230" mass="25297">MESRVLNETLELLTSQLQQQEELEDKEAPQESRKDVVGVAVDEQLAADPQKESVPSPGENPKGYLEGPQPEPEQEKEEAPQGSTTAGPGGAAGEPLSHDAKGQFLPQPGEKREHLEVIVNVVPSIYSPDRCEPVTGSPKSRRPESPEEHLQEDSCYLREDEGLLEDCGASMGYFSFYHTSSHLRPYRAKGGDSSRSGKPLQPQSSGWEAHPALTVPKWKKENFLRVAIDT</sequence>
<evidence type="ECO:0000313" key="2">
    <source>
        <dbReference type="Proteomes" id="UP000827872"/>
    </source>
</evidence>
<accession>A0ACB8ESX5</accession>
<organism evidence="1 2">
    <name type="scientific">Sphaerodactylus townsendi</name>
    <dbReference type="NCBI Taxonomy" id="933632"/>
    <lineage>
        <taxon>Eukaryota</taxon>
        <taxon>Metazoa</taxon>
        <taxon>Chordata</taxon>
        <taxon>Craniata</taxon>
        <taxon>Vertebrata</taxon>
        <taxon>Euteleostomi</taxon>
        <taxon>Lepidosauria</taxon>
        <taxon>Squamata</taxon>
        <taxon>Bifurcata</taxon>
        <taxon>Gekkota</taxon>
        <taxon>Sphaerodactylidae</taxon>
        <taxon>Sphaerodactylus</taxon>
    </lineage>
</organism>
<name>A0ACB8ESX5_9SAUR</name>
<reference evidence="1" key="1">
    <citation type="submission" date="2021-08" db="EMBL/GenBank/DDBJ databases">
        <title>The first chromosome-level gecko genome reveals the dynamic sex chromosomes of Neotropical dwarf geckos (Sphaerodactylidae: Sphaerodactylus).</title>
        <authorList>
            <person name="Pinto B.J."/>
            <person name="Keating S.E."/>
            <person name="Gamble T."/>
        </authorList>
    </citation>
    <scope>NUCLEOTIDE SEQUENCE</scope>
    <source>
        <strain evidence="1">TG3544</strain>
    </source>
</reference>
<evidence type="ECO:0000313" key="1">
    <source>
        <dbReference type="EMBL" id="KAH7995884.1"/>
    </source>
</evidence>